<sequence>MKKITLSLGLLICLISCKKNDTLQDNNSTKNDTLAKVDTTANKEANIDDELIEKASNTSIYKAFDGKNYSIYHTEKEGKRVAIITLDEKELAILPQKEAWAKGAIYEDSKYIVESNGDKTVFKIDNKDQKLVLLSPINTIAINGENKNDQIELSYINTEKLNLLRITKSGKTTIYKQTEAWSKGADYVNGTDTVHCQGNKKPTLIKIKSNGKETNYFEK</sequence>
<dbReference type="AlphaFoldDB" id="A0A437U8F5"/>
<dbReference type="Proteomes" id="UP000288951">
    <property type="component" value="Unassembled WGS sequence"/>
</dbReference>
<protein>
    <submittedName>
        <fullName evidence="1">Uncharacterized protein</fullName>
    </submittedName>
</protein>
<dbReference type="RefSeq" id="WP_127822958.1">
    <property type="nucleotide sequence ID" value="NZ_RQSM01000003.1"/>
</dbReference>
<evidence type="ECO:0000313" key="1">
    <source>
        <dbReference type="EMBL" id="RVU89920.1"/>
    </source>
</evidence>
<gene>
    <name evidence="1" type="ORF">EH230_02850</name>
</gene>
<name>A0A437U8F5_9FLAO</name>
<organism evidence="1 2">
    <name type="scientific">Flavobacterium columnare</name>
    <dbReference type="NCBI Taxonomy" id="996"/>
    <lineage>
        <taxon>Bacteria</taxon>
        <taxon>Pseudomonadati</taxon>
        <taxon>Bacteroidota</taxon>
        <taxon>Flavobacteriia</taxon>
        <taxon>Flavobacteriales</taxon>
        <taxon>Flavobacteriaceae</taxon>
        <taxon>Flavobacterium</taxon>
    </lineage>
</organism>
<comment type="caution">
    <text evidence="1">The sequence shown here is derived from an EMBL/GenBank/DDBJ whole genome shotgun (WGS) entry which is preliminary data.</text>
</comment>
<keyword evidence="2" id="KW-1185">Reference proteome</keyword>
<dbReference type="EMBL" id="RQSM01000003">
    <property type="protein sequence ID" value="RVU89920.1"/>
    <property type="molecule type" value="Genomic_DNA"/>
</dbReference>
<dbReference type="OrthoDB" id="1375152at2"/>
<proteinExistence type="predicted"/>
<reference evidence="1" key="1">
    <citation type="submission" date="2018-12" db="EMBL/GenBank/DDBJ databases">
        <title>Draft genome sequence of Flaovobacterium columnare ARS1 isolated from channel catfish in Alabama.</title>
        <authorList>
            <person name="Cai W."/>
            <person name="Arias C."/>
        </authorList>
    </citation>
    <scope>NUCLEOTIDE SEQUENCE [LARGE SCALE GENOMIC DNA]</scope>
    <source>
        <strain evidence="1">ARS1</strain>
    </source>
</reference>
<evidence type="ECO:0000313" key="2">
    <source>
        <dbReference type="Proteomes" id="UP000288951"/>
    </source>
</evidence>
<accession>A0A437U8F5</accession>